<dbReference type="Proteomes" id="UP001302120">
    <property type="component" value="Unassembled WGS sequence"/>
</dbReference>
<evidence type="ECO:0000313" key="2">
    <source>
        <dbReference type="Proteomes" id="UP001302120"/>
    </source>
</evidence>
<proteinExistence type="predicted"/>
<evidence type="ECO:0000313" key="1">
    <source>
        <dbReference type="EMBL" id="MEA5580227.1"/>
    </source>
</evidence>
<name>A0ABU5U9P6_9CYAN</name>
<reference evidence="1 2" key="1">
    <citation type="submission" date="2023-12" db="EMBL/GenBank/DDBJ databases">
        <title>Baltic Sea Cyanobacteria.</title>
        <authorList>
            <person name="Delbaje E."/>
            <person name="Fewer D.P."/>
            <person name="Shishido T.K."/>
        </authorList>
    </citation>
    <scope>NUCLEOTIDE SEQUENCE [LARGE SCALE GENOMIC DNA]</scope>
    <source>
        <strain evidence="1 2">UHCC-0300</strain>
    </source>
</reference>
<keyword evidence="2" id="KW-1185">Reference proteome</keyword>
<sequence>MDQAQTSSKENLVFVGTVRANKGYLWRFDGSGDSTKIAAGNAKWDTCPQGTTLLGRDFQSNGFWICANPNLTSRGTWYFGNVVSNVGYYWEIAGGQAKPVGGAKWDTCWEGRLRGRVFEPNGFWFCQP</sequence>
<organism evidence="1 2">
    <name type="scientific">Nodularia harveyana UHCC-0300</name>
    <dbReference type="NCBI Taxonomy" id="2974287"/>
    <lineage>
        <taxon>Bacteria</taxon>
        <taxon>Bacillati</taxon>
        <taxon>Cyanobacteriota</taxon>
        <taxon>Cyanophyceae</taxon>
        <taxon>Nostocales</taxon>
        <taxon>Nodulariaceae</taxon>
        <taxon>Nodularia</taxon>
    </lineage>
</organism>
<protein>
    <submittedName>
        <fullName evidence="1">Uncharacterized protein</fullName>
    </submittedName>
</protein>
<dbReference type="EMBL" id="JAYGHG010000002">
    <property type="protein sequence ID" value="MEA5580227.1"/>
    <property type="molecule type" value="Genomic_DNA"/>
</dbReference>
<gene>
    <name evidence="1" type="ORF">VB620_02605</name>
</gene>
<accession>A0ABU5U9P6</accession>
<comment type="caution">
    <text evidence="1">The sequence shown here is derived from an EMBL/GenBank/DDBJ whole genome shotgun (WGS) entry which is preliminary data.</text>
</comment>